<dbReference type="AlphaFoldDB" id="G8LZD9"/>
<proteinExistence type="inferred from homology"/>
<reference evidence="7" key="1">
    <citation type="submission" date="2011-12" db="EMBL/GenBank/DDBJ databases">
        <title>Complete sequence of Clostridium clariflavum DSM 19732.</title>
        <authorList>
            <consortium name="US DOE Joint Genome Institute"/>
            <person name="Lucas S."/>
            <person name="Han J."/>
            <person name="Lapidus A."/>
            <person name="Cheng J.-F."/>
            <person name="Goodwin L."/>
            <person name="Pitluck S."/>
            <person name="Peters L."/>
            <person name="Teshima H."/>
            <person name="Detter J.C."/>
            <person name="Han C."/>
            <person name="Tapia R."/>
            <person name="Land M."/>
            <person name="Hauser L."/>
            <person name="Kyrpides N."/>
            <person name="Ivanova N."/>
            <person name="Pagani I."/>
            <person name="Kitzmiller T."/>
            <person name="Lynd L."/>
            <person name="Izquierdo J."/>
            <person name="Woyke T."/>
        </authorList>
    </citation>
    <scope>NUCLEOTIDE SEQUENCE [LARGE SCALE GENOMIC DNA]</scope>
    <source>
        <strain evidence="7">DSM 19732 / NBRC 101661 / EBR45</strain>
    </source>
</reference>
<sequence length="317" mass="35637" precursor="true">MRKAKIGLLLHILIIIAYIFSGCNFSQKVNLDVSQEEIEAVINERYIDKAVTIDTVVDVFMEADINSERITQCLFNQLVTIIEEKDSWVKVETGDGSIGWLRSKFIDRDCTSVKKELYTERIVITGIKKPVYTNYGGGATLKEVSMGTELFVKGKKKNYYEVAVPGNLTGWVESKNTILIDADEPIHITSAEDFADTAVKFKDIQYLMGGTSAWEGIDGSGLVYISAKINGINLPRSAAEQFEFIEDEIENVENIKKGDLLFFSTNENLEDIADIGVYVGNDSFIYANKSKGRIEVAQLHSDYFIKRMKGIKRIFSE</sequence>
<dbReference type="KEGG" id="ccl:Clocl_0044"/>
<protein>
    <submittedName>
        <fullName evidence="6">Cell wall-associated hydrolase, invasion-associated protein</fullName>
    </submittedName>
</protein>
<reference evidence="6 7" key="2">
    <citation type="journal article" date="2012" name="Stand. Genomic Sci.">
        <title>Complete Genome Sequence of Clostridium clariflavum DSM 19732.</title>
        <authorList>
            <person name="Izquierdo J.A."/>
            <person name="Goodwin L."/>
            <person name="Davenport K.W."/>
            <person name="Teshima H."/>
            <person name="Bruce D."/>
            <person name="Detter C."/>
            <person name="Tapia R."/>
            <person name="Han S."/>
            <person name="Land M."/>
            <person name="Hauser L."/>
            <person name="Jeffries C.D."/>
            <person name="Han J."/>
            <person name="Pitluck S."/>
            <person name="Nolan M."/>
            <person name="Chen A."/>
            <person name="Huntemann M."/>
            <person name="Mavromatis K."/>
            <person name="Mikhailova N."/>
            <person name="Liolios K."/>
            <person name="Woyke T."/>
            <person name="Lynd L.R."/>
        </authorList>
    </citation>
    <scope>NUCLEOTIDE SEQUENCE [LARGE SCALE GENOMIC DNA]</scope>
    <source>
        <strain evidence="7">DSM 19732 / NBRC 101661 / EBR45</strain>
    </source>
</reference>
<evidence type="ECO:0000256" key="2">
    <source>
        <dbReference type="ARBA" id="ARBA00022670"/>
    </source>
</evidence>
<dbReference type="EMBL" id="CP003065">
    <property type="protein sequence ID" value="AEV66802.1"/>
    <property type="molecule type" value="Genomic_DNA"/>
</dbReference>
<dbReference type="InterPro" id="IPR038765">
    <property type="entry name" value="Papain-like_cys_pep_sf"/>
</dbReference>
<dbReference type="InterPro" id="IPR025987">
    <property type="entry name" value="GW_dom"/>
</dbReference>
<dbReference type="Pfam" id="PF13457">
    <property type="entry name" value="GW"/>
    <property type="match status" value="1"/>
</dbReference>
<dbReference type="Pfam" id="PF18348">
    <property type="entry name" value="SH3_16"/>
    <property type="match status" value="1"/>
</dbReference>
<dbReference type="RefSeq" id="WP_014253440.1">
    <property type="nucleotide sequence ID" value="NC_016627.1"/>
</dbReference>
<evidence type="ECO:0000256" key="4">
    <source>
        <dbReference type="ARBA" id="ARBA00022807"/>
    </source>
</evidence>
<keyword evidence="3 6" id="KW-0378">Hydrolase</keyword>
<dbReference type="PANTHER" id="PTHR47053:SF3">
    <property type="entry name" value="GAMMA-D-GLUTAMYL-L-LYSINE DIPEPTIDYL-PEPTIDASE"/>
    <property type="match status" value="1"/>
</dbReference>
<comment type="similarity">
    <text evidence="1">Belongs to the peptidase C40 family.</text>
</comment>
<dbReference type="STRING" id="720554.Clocl_0044"/>
<dbReference type="InterPro" id="IPR051202">
    <property type="entry name" value="Peptidase_C40"/>
</dbReference>
<dbReference type="SUPFAM" id="SSF54001">
    <property type="entry name" value="Cysteine proteinases"/>
    <property type="match status" value="1"/>
</dbReference>
<accession>G8LZD9</accession>
<name>G8LZD9_ACECE</name>
<keyword evidence="7" id="KW-1185">Reference proteome</keyword>
<dbReference type="HOGENOM" id="CLU_016043_13_2_9"/>
<gene>
    <name evidence="6" type="ordered locus">Clocl_0044</name>
</gene>
<dbReference type="PROSITE" id="PS51257">
    <property type="entry name" value="PROKAR_LIPOPROTEIN"/>
    <property type="match status" value="1"/>
</dbReference>
<feature type="domain" description="NlpC/P60" evidence="5">
    <location>
        <begin position="188"/>
        <end position="315"/>
    </location>
</feature>
<dbReference type="Proteomes" id="UP000005435">
    <property type="component" value="Chromosome"/>
</dbReference>
<evidence type="ECO:0000313" key="6">
    <source>
        <dbReference type="EMBL" id="AEV66802.1"/>
    </source>
</evidence>
<dbReference type="eggNOG" id="COG0791">
    <property type="taxonomic scope" value="Bacteria"/>
</dbReference>
<dbReference type="PROSITE" id="PS51935">
    <property type="entry name" value="NLPC_P60"/>
    <property type="match status" value="1"/>
</dbReference>
<organism evidence="6 7">
    <name type="scientific">Acetivibrio clariflavus (strain DSM 19732 / NBRC 101661 / EBR45)</name>
    <name type="common">Clostridium clariflavum</name>
    <dbReference type="NCBI Taxonomy" id="720554"/>
    <lineage>
        <taxon>Bacteria</taxon>
        <taxon>Bacillati</taxon>
        <taxon>Bacillota</taxon>
        <taxon>Clostridia</taxon>
        <taxon>Eubacteriales</taxon>
        <taxon>Oscillospiraceae</taxon>
        <taxon>Acetivibrio</taxon>
    </lineage>
</organism>
<evidence type="ECO:0000256" key="1">
    <source>
        <dbReference type="ARBA" id="ARBA00007074"/>
    </source>
</evidence>
<dbReference type="Gene3D" id="3.90.1720.10">
    <property type="entry name" value="endopeptidase domain like (from Nostoc punctiforme)"/>
    <property type="match status" value="1"/>
</dbReference>
<dbReference type="Pfam" id="PF00877">
    <property type="entry name" value="NLPC_P60"/>
    <property type="match status" value="1"/>
</dbReference>
<keyword evidence="2" id="KW-0645">Protease</keyword>
<dbReference type="GO" id="GO:0006508">
    <property type="term" value="P:proteolysis"/>
    <property type="evidence" value="ECO:0007669"/>
    <property type="project" value="UniProtKB-KW"/>
</dbReference>
<dbReference type="InterPro" id="IPR000064">
    <property type="entry name" value="NLP_P60_dom"/>
</dbReference>
<keyword evidence="4" id="KW-0788">Thiol protease</keyword>
<dbReference type="GO" id="GO:0008234">
    <property type="term" value="F:cysteine-type peptidase activity"/>
    <property type="evidence" value="ECO:0007669"/>
    <property type="project" value="UniProtKB-KW"/>
</dbReference>
<dbReference type="Gene3D" id="2.30.30.40">
    <property type="entry name" value="SH3 Domains"/>
    <property type="match status" value="2"/>
</dbReference>
<dbReference type="PANTHER" id="PTHR47053">
    <property type="entry name" value="MUREIN DD-ENDOPEPTIDASE MEPH-RELATED"/>
    <property type="match status" value="1"/>
</dbReference>
<evidence type="ECO:0000256" key="3">
    <source>
        <dbReference type="ARBA" id="ARBA00022801"/>
    </source>
</evidence>
<dbReference type="InterPro" id="IPR041382">
    <property type="entry name" value="SH3_16"/>
</dbReference>
<evidence type="ECO:0000259" key="5">
    <source>
        <dbReference type="PROSITE" id="PS51935"/>
    </source>
</evidence>
<evidence type="ECO:0000313" key="7">
    <source>
        <dbReference type="Proteomes" id="UP000005435"/>
    </source>
</evidence>